<dbReference type="InterPro" id="IPR036412">
    <property type="entry name" value="HAD-like_sf"/>
</dbReference>
<dbReference type="GO" id="GO:0000287">
    <property type="term" value="F:magnesium ion binding"/>
    <property type="evidence" value="ECO:0007669"/>
    <property type="project" value="TreeGrafter"/>
</dbReference>
<protein>
    <submittedName>
        <fullName evidence="1">HAD family phosphatase</fullName>
    </submittedName>
</protein>
<evidence type="ECO:0000313" key="2">
    <source>
        <dbReference type="Proteomes" id="UP000824164"/>
    </source>
</evidence>
<evidence type="ECO:0000313" key="1">
    <source>
        <dbReference type="EMBL" id="HIU01629.1"/>
    </source>
</evidence>
<sequence>MDKKLLFFDIDGTLLTEDDEHYFVDSARSALLKAKERGHEIFINTGRTSYLLDPALKQVPFDGFICGCGTQILYRGVCLFHRSIPKEQCVAIRDRIRELGSSVHAVFESDDSHYFDMADESHNVAHIREMCMEMGPSGVRSIDDPDICFDKYIIFGPKKELISLKTDFPKFQYIERDFADAEINYEVVPIGYSKATGIDMLCKELRRDLADCYVFGDSANDLPMLQAVPNSIVMGNAPEEVKKLASFVTRDIREDGIAYALEQLGLI</sequence>
<dbReference type="PROSITE" id="PS01229">
    <property type="entry name" value="COF_2"/>
    <property type="match status" value="1"/>
</dbReference>
<accession>A0A9D1HEX1</accession>
<dbReference type="SUPFAM" id="SSF56784">
    <property type="entry name" value="HAD-like"/>
    <property type="match status" value="1"/>
</dbReference>
<dbReference type="SFLD" id="SFLDG01140">
    <property type="entry name" value="C2.B:_Phosphomannomutase_and_P"/>
    <property type="match status" value="1"/>
</dbReference>
<dbReference type="Gene3D" id="3.30.1240.10">
    <property type="match status" value="1"/>
</dbReference>
<dbReference type="GO" id="GO:0005829">
    <property type="term" value="C:cytosol"/>
    <property type="evidence" value="ECO:0007669"/>
    <property type="project" value="TreeGrafter"/>
</dbReference>
<comment type="caution">
    <text evidence="1">The sequence shown here is derived from an EMBL/GenBank/DDBJ whole genome shotgun (WGS) entry which is preliminary data.</text>
</comment>
<dbReference type="InterPro" id="IPR000150">
    <property type="entry name" value="Cof"/>
</dbReference>
<organism evidence="1 2">
    <name type="scientific">Candidatus Onthocola gallistercoris</name>
    <dbReference type="NCBI Taxonomy" id="2840876"/>
    <lineage>
        <taxon>Bacteria</taxon>
        <taxon>Bacillati</taxon>
        <taxon>Bacillota</taxon>
        <taxon>Bacilli</taxon>
        <taxon>Candidatus Onthocola</taxon>
    </lineage>
</organism>
<dbReference type="SFLD" id="SFLDS00003">
    <property type="entry name" value="Haloacid_Dehalogenase"/>
    <property type="match status" value="1"/>
</dbReference>
<dbReference type="Pfam" id="PF08282">
    <property type="entry name" value="Hydrolase_3"/>
    <property type="match status" value="1"/>
</dbReference>
<dbReference type="GO" id="GO:0016791">
    <property type="term" value="F:phosphatase activity"/>
    <property type="evidence" value="ECO:0007669"/>
    <property type="project" value="TreeGrafter"/>
</dbReference>
<proteinExistence type="predicted"/>
<dbReference type="PANTHER" id="PTHR10000:SF25">
    <property type="entry name" value="PHOSPHATASE YKRA-RELATED"/>
    <property type="match status" value="1"/>
</dbReference>
<dbReference type="NCBIfam" id="TIGR00099">
    <property type="entry name" value="Cof-subfamily"/>
    <property type="match status" value="1"/>
</dbReference>
<dbReference type="Proteomes" id="UP000824164">
    <property type="component" value="Unassembled WGS sequence"/>
</dbReference>
<dbReference type="InterPro" id="IPR023214">
    <property type="entry name" value="HAD_sf"/>
</dbReference>
<reference evidence="1" key="2">
    <citation type="journal article" date="2021" name="PeerJ">
        <title>Extensive microbial diversity within the chicken gut microbiome revealed by metagenomics and culture.</title>
        <authorList>
            <person name="Gilroy R."/>
            <person name="Ravi A."/>
            <person name="Getino M."/>
            <person name="Pursley I."/>
            <person name="Horton D.L."/>
            <person name="Alikhan N.F."/>
            <person name="Baker D."/>
            <person name="Gharbi K."/>
            <person name="Hall N."/>
            <person name="Watson M."/>
            <person name="Adriaenssens E.M."/>
            <person name="Foster-Nyarko E."/>
            <person name="Jarju S."/>
            <person name="Secka A."/>
            <person name="Antonio M."/>
            <person name="Oren A."/>
            <person name="Chaudhuri R.R."/>
            <person name="La Ragione R."/>
            <person name="Hildebrand F."/>
            <person name="Pallen M.J."/>
        </authorList>
    </citation>
    <scope>NUCLEOTIDE SEQUENCE</scope>
    <source>
        <strain evidence="1">CHK187-14744</strain>
    </source>
</reference>
<dbReference type="EMBL" id="DVLT01000001">
    <property type="protein sequence ID" value="HIU01629.1"/>
    <property type="molecule type" value="Genomic_DNA"/>
</dbReference>
<dbReference type="PANTHER" id="PTHR10000">
    <property type="entry name" value="PHOSPHOSERINE PHOSPHATASE"/>
    <property type="match status" value="1"/>
</dbReference>
<reference evidence="1" key="1">
    <citation type="submission" date="2020-10" db="EMBL/GenBank/DDBJ databases">
        <authorList>
            <person name="Gilroy R."/>
        </authorList>
    </citation>
    <scope>NUCLEOTIDE SEQUENCE</scope>
    <source>
        <strain evidence="1">CHK187-14744</strain>
    </source>
</reference>
<dbReference type="Gene3D" id="3.40.50.1000">
    <property type="entry name" value="HAD superfamily/HAD-like"/>
    <property type="match status" value="1"/>
</dbReference>
<dbReference type="PROSITE" id="PS01228">
    <property type="entry name" value="COF_1"/>
    <property type="match status" value="1"/>
</dbReference>
<gene>
    <name evidence="1" type="ORF">IAB63_00055</name>
</gene>
<name>A0A9D1HEX1_9FIRM</name>
<dbReference type="AlphaFoldDB" id="A0A9D1HEX1"/>